<dbReference type="InterPro" id="IPR036465">
    <property type="entry name" value="vWFA_dom_sf"/>
</dbReference>
<dbReference type="AlphaFoldDB" id="A0A6C0AXC6"/>
<reference evidence="2" key="1">
    <citation type="journal article" date="2020" name="Nature">
        <title>Giant virus diversity and host interactions through global metagenomics.</title>
        <authorList>
            <person name="Schulz F."/>
            <person name="Roux S."/>
            <person name="Paez-Espino D."/>
            <person name="Jungbluth S."/>
            <person name="Walsh D.A."/>
            <person name="Denef V.J."/>
            <person name="McMahon K.D."/>
            <person name="Konstantinidis K.T."/>
            <person name="Eloe-Fadrosh E.A."/>
            <person name="Kyrpides N.C."/>
            <person name="Woyke T."/>
        </authorList>
    </citation>
    <scope>NUCLEOTIDE SEQUENCE</scope>
    <source>
        <strain evidence="2">GVMAG-S-ERX556022-25</strain>
    </source>
</reference>
<feature type="domain" description="DUF7788" evidence="1">
    <location>
        <begin position="400"/>
        <end position="586"/>
    </location>
</feature>
<dbReference type="PANTHER" id="PTHR31373:SF27">
    <property type="entry name" value="TROVE DOMAIN-CONTAINING PROTEIN"/>
    <property type="match status" value="1"/>
</dbReference>
<accession>A0A6C0AXC6</accession>
<protein>
    <recommendedName>
        <fullName evidence="1">DUF7788 domain-containing protein</fullName>
    </recommendedName>
</protein>
<name>A0A6C0AXC6_9ZZZZ</name>
<dbReference type="PANTHER" id="PTHR31373">
    <property type="entry name" value="OS06G0652100 PROTEIN"/>
    <property type="match status" value="1"/>
</dbReference>
<evidence type="ECO:0000313" key="2">
    <source>
        <dbReference type="EMBL" id="QHS84609.1"/>
    </source>
</evidence>
<evidence type="ECO:0000259" key="1">
    <source>
        <dbReference type="Pfam" id="PF25043"/>
    </source>
</evidence>
<organism evidence="2">
    <name type="scientific">viral metagenome</name>
    <dbReference type="NCBI Taxonomy" id="1070528"/>
    <lineage>
        <taxon>unclassified sequences</taxon>
        <taxon>metagenomes</taxon>
        <taxon>organismal metagenomes</taxon>
    </lineage>
</organism>
<dbReference type="Pfam" id="PF25043">
    <property type="entry name" value="DUF7788"/>
    <property type="match status" value="1"/>
</dbReference>
<dbReference type="EMBL" id="MN738810">
    <property type="protein sequence ID" value="QHS84609.1"/>
    <property type="molecule type" value="Genomic_DNA"/>
</dbReference>
<dbReference type="InterPro" id="IPR056690">
    <property type="entry name" value="DUF7788"/>
</dbReference>
<proteinExistence type="predicted"/>
<dbReference type="InterPro" id="IPR011205">
    <property type="entry name" value="UCP015417_vWA"/>
</dbReference>
<dbReference type="SUPFAM" id="SSF53300">
    <property type="entry name" value="vWA-like"/>
    <property type="match status" value="1"/>
</dbReference>
<sequence>MSALATALDNKMISLQLGENRNPEYSWSEDVNELIIQFNFQLTRTSNLVNLEKKYQELLTKIFNLSTTTNTNIEMERETSWEKIESGTTGISIEHIKIIYKLIGYTRDIIAGKGEYNLTYMLISGLYKFSKSQDCPEKYKLKLLTMATSALESLIRTNINEHPYGSWKDLKYFCNYHIPKGDRIESKLNEINDPLFNKVVDMIIGQLRCDEHAPMKTLLAKWIPREKSDKFGWITPILATKYYSEWYKDPDKGALTHSQKMAARRKCLTHFRQLISKINKELNTPQINQCNGTWANIDFDKNVTSITLRKQSKAFQGIHKNGTTRENILNNEDRMKCAENYKQYVDNCKTGKSVAKGKRVSIIDFVKDAINITNNVCSVERDIINAQWEDNAKQNLALEDCIAMVDTSASMESENCVPLYSAIGLGTRIAEKSKLGKRVLTFSSSPSWVNLEDCPDFVSKVHKIRKAPWGGNTNFRKALDLILDTAVTNNIYPTHMEKMVLIILSDMQIDYADNSNDNLTMFEMMKQKYHDAGIRTIYNQPYKLPHIIFWNLRSTTGFPSLSTMENTSMMTGNNAVLLNAFCNDGIDALKKVTPWAMLRDQLANKRYDYLENIIDNLWTVTY</sequence>